<accession>A0A0H3WXF9</accession>
<feature type="region of interest" description="Disordered" evidence="1">
    <location>
        <begin position="1"/>
        <end position="25"/>
    </location>
</feature>
<evidence type="ECO:0000313" key="2">
    <source>
        <dbReference type="EMBL" id="AKM31328.2"/>
    </source>
</evidence>
<dbReference type="OrthoDB" id="8942363at2"/>
<dbReference type="Proteomes" id="UP000035651">
    <property type="component" value="Chromosome"/>
</dbReference>
<reference evidence="2" key="1">
    <citation type="submission" date="2016-06" db="EMBL/GenBank/DDBJ databases">
        <title>Complete Genome Sequence of Pandoraea faecigallinarum DSM-23572.</title>
        <authorList>
            <person name="Yong D."/>
            <person name="Ee R."/>
            <person name="Lim Y.-L."/>
            <person name="Yin W.-F."/>
            <person name="Chan K.-G."/>
        </authorList>
    </citation>
    <scope>NUCLEOTIDE SEQUENCE</scope>
    <source>
        <strain evidence="2">DSM 23572</strain>
    </source>
</reference>
<gene>
    <name evidence="2" type="ORF">AB870_16160</name>
</gene>
<organism evidence="2 3">
    <name type="scientific">Pandoraea faecigallinarum</name>
    <dbReference type="NCBI Taxonomy" id="656179"/>
    <lineage>
        <taxon>Bacteria</taxon>
        <taxon>Pseudomonadati</taxon>
        <taxon>Pseudomonadota</taxon>
        <taxon>Betaproteobacteria</taxon>
        <taxon>Burkholderiales</taxon>
        <taxon>Burkholderiaceae</taxon>
        <taxon>Pandoraea</taxon>
    </lineage>
</organism>
<evidence type="ECO:0000256" key="1">
    <source>
        <dbReference type="SAM" id="MobiDB-lite"/>
    </source>
</evidence>
<sequence>MSAATTGTVSAMRVAPTPNHHPDANHPYEHFRADLATVMLRPVAQLAPASSARAIPLPRNCAYRQLPILSVTGLLSRGLPSPATDFLFFREPLQRSQALIGQWGAAAKAGSQSEAWSQFVGEIGERFFPGSRRQRIMDALVLSLDILPPHDRADALACLLGDGIEGQAALEEFWKYVGMHRIPEPDRPRVAQLIRQYGIGQ</sequence>
<dbReference type="EMBL" id="CP011807">
    <property type="protein sequence ID" value="AKM31328.2"/>
    <property type="molecule type" value="Genomic_DNA"/>
</dbReference>
<keyword evidence="3" id="KW-1185">Reference proteome</keyword>
<dbReference type="RefSeq" id="WP_047907125.1">
    <property type="nucleotide sequence ID" value="NZ_CP011807.3"/>
</dbReference>
<name>A0A0H3WXF9_9BURK</name>
<proteinExistence type="predicted"/>
<dbReference type="KEGG" id="pfg:AB870_16160"/>
<protein>
    <submittedName>
        <fullName evidence="2">Uncharacterized protein</fullName>
    </submittedName>
</protein>
<evidence type="ECO:0000313" key="3">
    <source>
        <dbReference type="Proteomes" id="UP000035651"/>
    </source>
</evidence>
<dbReference type="AlphaFoldDB" id="A0A0H3WXF9"/>